<reference evidence="5 6" key="1">
    <citation type="submission" date="2018-05" db="EMBL/GenBank/DDBJ databases">
        <title>Acuticoccus sediminis sp. nov., isolated from deep-sea sediment of Indian Ocean.</title>
        <authorList>
            <person name="Liu X."/>
            <person name="Lai Q."/>
            <person name="Du Y."/>
            <person name="Sun F."/>
            <person name="Zhang X."/>
            <person name="Wang S."/>
            <person name="Shao Z."/>
        </authorList>
    </citation>
    <scope>NUCLEOTIDE SEQUENCE [LARGE SCALE GENOMIC DNA]</scope>
    <source>
        <strain evidence="5 6">PTG4-2</strain>
    </source>
</reference>
<evidence type="ECO:0000313" key="6">
    <source>
        <dbReference type="Proteomes" id="UP000249590"/>
    </source>
</evidence>
<dbReference type="PROSITE" id="PS50949">
    <property type="entry name" value="HTH_GNTR"/>
    <property type="match status" value="1"/>
</dbReference>
<dbReference type="Pfam" id="PF07729">
    <property type="entry name" value="FCD"/>
    <property type="match status" value="1"/>
</dbReference>
<dbReference type="InterPro" id="IPR036388">
    <property type="entry name" value="WH-like_DNA-bd_sf"/>
</dbReference>
<feature type="domain" description="HTH gntR-type" evidence="4">
    <location>
        <begin position="27"/>
        <end position="94"/>
    </location>
</feature>
<organism evidence="5 6">
    <name type="scientific">Acuticoccus sediminis</name>
    <dbReference type="NCBI Taxonomy" id="2184697"/>
    <lineage>
        <taxon>Bacteria</taxon>
        <taxon>Pseudomonadati</taxon>
        <taxon>Pseudomonadota</taxon>
        <taxon>Alphaproteobacteria</taxon>
        <taxon>Hyphomicrobiales</taxon>
        <taxon>Amorphaceae</taxon>
        <taxon>Acuticoccus</taxon>
    </lineage>
</organism>
<gene>
    <name evidence="5" type="ORF">DLJ53_20815</name>
</gene>
<keyword evidence="3" id="KW-0804">Transcription</keyword>
<name>A0A8B2NSM7_9HYPH</name>
<evidence type="ECO:0000256" key="3">
    <source>
        <dbReference type="ARBA" id="ARBA00023163"/>
    </source>
</evidence>
<dbReference type="PRINTS" id="PR00035">
    <property type="entry name" value="HTHGNTR"/>
</dbReference>
<dbReference type="Proteomes" id="UP000249590">
    <property type="component" value="Unassembled WGS sequence"/>
</dbReference>
<sequence>MKDDTGTDAGVLEVRVADALDAVGPPTLVREKAFERLRDAIINGQLRPGTRLIERELCEALGVSRASIREVIRRLEAERLIDMGPKRGPTVAVLNRKQAAQIYELRGMLEERLIEAFAARATPEQRAGLRAIFGELTEAAGRMDLPGLVAVMVRFNKHIVHALDHEIFDDILDHVNARISWLRMTSMSKPGRVETSLGEIEAIVAAVEAGDPEAAVRSVRHYVTNARDAALEQLPD</sequence>
<dbReference type="CDD" id="cd07377">
    <property type="entry name" value="WHTH_GntR"/>
    <property type="match status" value="1"/>
</dbReference>
<dbReference type="PANTHER" id="PTHR43537">
    <property type="entry name" value="TRANSCRIPTIONAL REGULATOR, GNTR FAMILY"/>
    <property type="match status" value="1"/>
</dbReference>
<keyword evidence="1" id="KW-0805">Transcription regulation</keyword>
<accession>A0A8B2NSM7</accession>
<evidence type="ECO:0000313" key="5">
    <source>
        <dbReference type="EMBL" id="RAI00154.1"/>
    </source>
</evidence>
<dbReference type="PANTHER" id="PTHR43537:SF24">
    <property type="entry name" value="GLUCONATE OPERON TRANSCRIPTIONAL REPRESSOR"/>
    <property type="match status" value="1"/>
</dbReference>
<dbReference type="RefSeq" id="WP_111348776.1">
    <property type="nucleotide sequence ID" value="NZ_JAIWKD010000007.1"/>
</dbReference>
<dbReference type="Pfam" id="PF00392">
    <property type="entry name" value="GntR"/>
    <property type="match status" value="1"/>
</dbReference>
<dbReference type="InterPro" id="IPR036390">
    <property type="entry name" value="WH_DNA-bd_sf"/>
</dbReference>
<evidence type="ECO:0000256" key="1">
    <source>
        <dbReference type="ARBA" id="ARBA00023015"/>
    </source>
</evidence>
<protein>
    <submittedName>
        <fullName evidence="5">GntR family transcriptional regulator</fullName>
    </submittedName>
</protein>
<evidence type="ECO:0000256" key="2">
    <source>
        <dbReference type="ARBA" id="ARBA00023125"/>
    </source>
</evidence>
<dbReference type="Gene3D" id="1.20.120.530">
    <property type="entry name" value="GntR ligand-binding domain-like"/>
    <property type="match status" value="1"/>
</dbReference>
<comment type="caution">
    <text evidence="5">The sequence shown here is derived from an EMBL/GenBank/DDBJ whole genome shotgun (WGS) entry which is preliminary data.</text>
</comment>
<dbReference type="EMBL" id="QHHQ01000004">
    <property type="protein sequence ID" value="RAI00154.1"/>
    <property type="molecule type" value="Genomic_DNA"/>
</dbReference>
<dbReference type="GO" id="GO:0003700">
    <property type="term" value="F:DNA-binding transcription factor activity"/>
    <property type="evidence" value="ECO:0007669"/>
    <property type="project" value="InterPro"/>
</dbReference>
<dbReference type="SMART" id="SM00895">
    <property type="entry name" value="FCD"/>
    <property type="match status" value="1"/>
</dbReference>
<proteinExistence type="predicted"/>
<dbReference type="SMART" id="SM00345">
    <property type="entry name" value="HTH_GNTR"/>
    <property type="match status" value="1"/>
</dbReference>
<dbReference type="InterPro" id="IPR000524">
    <property type="entry name" value="Tscrpt_reg_HTH_GntR"/>
</dbReference>
<dbReference type="Gene3D" id="1.10.10.10">
    <property type="entry name" value="Winged helix-like DNA-binding domain superfamily/Winged helix DNA-binding domain"/>
    <property type="match status" value="1"/>
</dbReference>
<dbReference type="AlphaFoldDB" id="A0A8B2NSM7"/>
<dbReference type="InterPro" id="IPR011711">
    <property type="entry name" value="GntR_C"/>
</dbReference>
<keyword evidence="6" id="KW-1185">Reference proteome</keyword>
<evidence type="ECO:0000259" key="4">
    <source>
        <dbReference type="PROSITE" id="PS50949"/>
    </source>
</evidence>
<keyword evidence="2" id="KW-0238">DNA-binding</keyword>
<dbReference type="OrthoDB" id="8155773at2"/>
<dbReference type="SUPFAM" id="SSF48008">
    <property type="entry name" value="GntR ligand-binding domain-like"/>
    <property type="match status" value="1"/>
</dbReference>
<dbReference type="SUPFAM" id="SSF46785">
    <property type="entry name" value="Winged helix' DNA-binding domain"/>
    <property type="match status" value="1"/>
</dbReference>
<dbReference type="InterPro" id="IPR008920">
    <property type="entry name" value="TF_FadR/GntR_C"/>
</dbReference>
<dbReference type="GO" id="GO:0003677">
    <property type="term" value="F:DNA binding"/>
    <property type="evidence" value="ECO:0007669"/>
    <property type="project" value="UniProtKB-KW"/>
</dbReference>